<keyword evidence="4" id="KW-1185">Reference proteome</keyword>
<comment type="caution">
    <text evidence="3">The sequence shown here is derived from an EMBL/GenBank/DDBJ whole genome shotgun (WGS) entry which is preliminary data.</text>
</comment>
<accession>A0ABT7EDB8</accession>
<feature type="domain" description="Putative nitroreductase TM1586" evidence="2">
    <location>
        <begin position="9"/>
        <end position="232"/>
    </location>
</feature>
<dbReference type="Proteomes" id="UP001301012">
    <property type="component" value="Unassembled WGS sequence"/>
</dbReference>
<organism evidence="3 4">
    <name type="scientific">Romboutsia sedimentorum</name>
    <dbReference type="NCBI Taxonomy" id="1368474"/>
    <lineage>
        <taxon>Bacteria</taxon>
        <taxon>Bacillati</taxon>
        <taxon>Bacillota</taxon>
        <taxon>Clostridia</taxon>
        <taxon>Peptostreptococcales</taxon>
        <taxon>Peptostreptococcaceae</taxon>
        <taxon>Romboutsia</taxon>
    </lineage>
</organism>
<name>A0ABT7EDB8_9FIRM</name>
<dbReference type="Pfam" id="PF14512">
    <property type="entry name" value="TM1586_NiRdase"/>
    <property type="match status" value="1"/>
</dbReference>
<evidence type="ECO:0000259" key="2">
    <source>
        <dbReference type="Pfam" id="PF14512"/>
    </source>
</evidence>
<dbReference type="Gene3D" id="3.40.109.30">
    <property type="entry name" value="putative nitroreductase (tm1586), domain 2"/>
    <property type="match status" value="1"/>
</dbReference>
<evidence type="ECO:0000313" key="4">
    <source>
        <dbReference type="Proteomes" id="UP001301012"/>
    </source>
</evidence>
<keyword evidence="1" id="KW-0175">Coiled coil</keyword>
<dbReference type="InterPro" id="IPR000415">
    <property type="entry name" value="Nitroreductase-like"/>
</dbReference>
<evidence type="ECO:0000313" key="3">
    <source>
        <dbReference type="EMBL" id="MDK2563470.1"/>
    </source>
</evidence>
<proteinExistence type="predicted"/>
<protein>
    <submittedName>
        <fullName evidence="3">Nitroreductase family protein</fullName>
    </submittedName>
</protein>
<gene>
    <name evidence="3" type="ORF">QOZ84_07900</name>
</gene>
<evidence type="ECO:0000256" key="1">
    <source>
        <dbReference type="SAM" id="Coils"/>
    </source>
</evidence>
<sequence length="251" mass="28618">MELQKHWKNSIDRRTSRRTYIDQDIDDMDILAILKLIDKINEKSSLNIQFIKDGEEGISGFKASYGMISGVKSFIALVGNNKIENFKQKLGYYGEMIVLEATSMGLGTCWVGGTYDNKKCASHIKFNEEDELVCIIVIGHTPKELSIKEKVVKKLNKKNKKLEDILISNKNNICSWIESGIECALKSPSALNKKETSYEIYENKIKAFISSKNYGYEEIDLGISMLHFELGAESKGYKGNWHYKNGKHLFH</sequence>
<dbReference type="Gene3D" id="3.40.109.10">
    <property type="entry name" value="NADH Oxidase"/>
    <property type="match status" value="1"/>
</dbReference>
<dbReference type="SUPFAM" id="SSF55469">
    <property type="entry name" value="FMN-dependent nitroreductase-like"/>
    <property type="match status" value="1"/>
</dbReference>
<dbReference type="RefSeq" id="WP_284132410.1">
    <property type="nucleotide sequence ID" value="NZ_JASKYM010000002.1"/>
</dbReference>
<feature type="coiled-coil region" evidence="1">
    <location>
        <begin position="145"/>
        <end position="172"/>
    </location>
</feature>
<reference evidence="3 4" key="1">
    <citation type="submission" date="2023-05" db="EMBL/GenBank/DDBJ databases">
        <title>Rombocin, a short stable natural nisin variant, displays selective antimicrobial activity against Listeria monocytogenes and employs dual mode of action to kill target bacterial strains.</title>
        <authorList>
            <person name="Wambui J."/>
            <person name="Stephan R."/>
            <person name="Kuipers O.P."/>
        </authorList>
    </citation>
    <scope>NUCLEOTIDE SEQUENCE [LARGE SCALE GENOMIC DNA]</scope>
    <source>
        <strain evidence="3 4">RC002</strain>
    </source>
</reference>
<dbReference type="InterPro" id="IPR029478">
    <property type="entry name" value="TM1586_NiRdase"/>
</dbReference>
<dbReference type="EMBL" id="JASKYM010000002">
    <property type="protein sequence ID" value="MDK2563470.1"/>
    <property type="molecule type" value="Genomic_DNA"/>
</dbReference>